<evidence type="ECO:0000259" key="13">
    <source>
        <dbReference type="PROSITE" id="PS50059"/>
    </source>
</evidence>
<feature type="domain" description="PPIase FKBP-type" evidence="13">
    <location>
        <begin position="1"/>
        <end position="69"/>
    </location>
</feature>
<keyword evidence="4 14" id="KW-0418">Kinase</keyword>
<dbReference type="InterPro" id="IPR017441">
    <property type="entry name" value="Protein_kinase_ATP_BS"/>
</dbReference>
<dbReference type="InterPro" id="IPR008271">
    <property type="entry name" value="Ser/Thr_kinase_AS"/>
</dbReference>
<dbReference type="GO" id="GO:0005524">
    <property type="term" value="F:ATP binding"/>
    <property type="evidence" value="ECO:0007669"/>
    <property type="project" value="UniProtKB-UniRule"/>
</dbReference>
<feature type="non-terminal residue" evidence="14">
    <location>
        <position position="1"/>
    </location>
</feature>
<comment type="caution">
    <text evidence="14">The sequence shown here is derived from an EMBL/GenBank/DDBJ whole genome shotgun (WGS) entry which is preliminary data.</text>
</comment>
<evidence type="ECO:0000313" key="15">
    <source>
        <dbReference type="Proteomes" id="UP000324800"/>
    </source>
</evidence>
<feature type="compositionally biased region" description="Basic and acidic residues" evidence="10">
    <location>
        <begin position="384"/>
        <end position="394"/>
    </location>
</feature>
<dbReference type="GO" id="GO:0003755">
    <property type="term" value="F:peptidyl-prolyl cis-trans isomerase activity"/>
    <property type="evidence" value="ECO:0007669"/>
    <property type="project" value="UniProtKB-KW"/>
</dbReference>
<dbReference type="PROSITE" id="PS50059">
    <property type="entry name" value="FKBP_PPIASE"/>
    <property type="match status" value="1"/>
</dbReference>
<dbReference type="PROSITE" id="PS50030">
    <property type="entry name" value="UBA"/>
    <property type="match status" value="1"/>
</dbReference>
<dbReference type="InterPro" id="IPR011009">
    <property type="entry name" value="Kinase-like_dom_sf"/>
</dbReference>
<comment type="catalytic activity">
    <reaction evidence="8">
        <text>[protein]-peptidylproline (omega=180) = [protein]-peptidylproline (omega=0)</text>
        <dbReference type="Rhea" id="RHEA:16237"/>
        <dbReference type="Rhea" id="RHEA-COMP:10747"/>
        <dbReference type="Rhea" id="RHEA-COMP:10748"/>
        <dbReference type="ChEBI" id="CHEBI:83833"/>
        <dbReference type="ChEBI" id="CHEBI:83834"/>
        <dbReference type="EC" id="5.2.1.8"/>
    </reaction>
</comment>
<keyword evidence="2" id="KW-0808">Transferase</keyword>
<evidence type="ECO:0000256" key="4">
    <source>
        <dbReference type="ARBA" id="ARBA00022777"/>
    </source>
</evidence>
<evidence type="ECO:0000256" key="10">
    <source>
        <dbReference type="SAM" id="MobiDB-lite"/>
    </source>
</evidence>
<dbReference type="EC" id="5.2.1.8" evidence="8"/>
<evidence type="ECO:0000256" key="8">
    <source>
        <dbReference type="PROSITE-ProRule" id="PRU00277"/>
    </source>
</evidence>
<dbReference type="SMART" id="SM00220">
    <property type="entry name" value="S_TKc"/>
    <property type="match status" value="1"/>
</dbReference>
<dbReference type="PROSITE" id="PS50011">
    <property type="entry name" value="PROTEIN_KINASE_DOM"/>
    <property type="match status" value="2"/>
</dbReference>
<dbReference type="SUPFAM" id="SSF56112">
    <property type="entry name" value="Protein kinase-like (PK-like)"/>
    <property type="match status" value="2"/>
</dbReference>
<comment type="catalytic activity">
    <reaction evidence="7">
        <text>L-seryl-[protein] + ATP = O-phospho-L-seryl-[protein] + ADP + H(+)</text>
        <dbReference type="Rhea" id="RHEA:17989"/>
        <dbReference type="Rhea" id="RHEA-COMP:9863"/>
        <dbReference type="Rhea" id="RHEA-COMP:11604"/>
        <dbReference type="ChEBI" id="CHEBI:15378"/>
        <dbReference type="ChEBI" id="CHEBI:29999"/>
        <dbReference type="ChEBI" id="CHEBI:30616"/>
        <dbReference type="ChEBI" id="CHEBI:83421"/>
        <dbReference type="ChEBI" id="CHEBI:456216"/>
        <dbReference type="EC" id="2.7.11.1"/>
    </reaction>
</comment>
<dbReference type="GO" id="GO:0004674">
    <property type="term" value="F:protein serine/threonine kinase activity"/>
    <property type="evidence" value="ECO:0007669"/>
    <property type="project" value="UniProtKB-KW"/>
</dbReference>
<evidence type="ECO:0000259" key="11">
    <source>
        <dbReference type="PROSITE" id="PS50011"/>
    </source>
</evidence>
<dbReference type="Gene3D" id="1.10.510.10">
    <property type="entry name" value="Transferase(Phosphotransferase) domain 1"/>
    <property type="match status" value="2"/>
</dbReference>
<feature type="domain" description="Protein kinase" evidence="11">
    <location>
        <begin position="523"/>
        <end position="633"/>
    </location>
</feature>
<dbReference type="PANTHER" id="PTHR44899:SF3">
    <property type="entry name" value="SERINE_THREONINE-PROTEIN KINASE NEK1"/>
    <property type="match status" value="1"/>
</dbReference>
<dbReference type="EMBL" id="SNRW01011293">
    <property type="protein sequence ID" value="KAA6375354.1"/>
    <property type="molecule type" value="Genomic_DNA"/>
</dbReference>
<feature type="domain" description="Protein kinase" evidence="11">
    <location>
        <begin position="93"/>
        <end position="348"/>
    </location>
</feature>
<dbReference type="Pfam" id="PF00254">
    <property type="entry name" value="FKBP_C"/>
    <property type="match status" value="1"/>
</dbReference>
<proteinExistence type="predicted"/>
<evidence type="ECO:0000259" key="12">
    <source>
        <dbReference type="PROSITE" id="PS50030"/>
    </source>
</evidence>
<dbReference type="InterPro" id="IPR000719">
    <property type="entry name" value="Prot_kinase_dom"/>
</dbReference>
<protein>
    <recommendedName>
        <fullName evidence="8">peptidylprolyl isomerase</fullName>
        <ecNumber evidence="8">5.2.1.8</ecNumber>
    </recommendedName>
</protein>
<accession>A0A5J4UYR3</accession>
<dbReference type="InterPro" id="IPR009060">
    <property type="entry name" value="UBA-like_sf"/>
</dbReference>
<keyword evidence="3 9" id="KW-0547">Nucleotide-binding</keyword>
<dbReference type="PROSITE" id="PS00107">
    <property type="entry name" value="PROTEIN_KINASE_ATP"/>
    <property type="match status" value="1"/>
</dbReference>
<dbReference type="PANTHER" id="PTHR44899">
    <property type="entry name" value="CAMK FAMILY PROTEIN KINASE"/>
    <property type="match status" value="1"/>
</dbReference>
<dbReference type="SUPFAM" id="SSF54534">
    <property type="entry name" value="FKBP-like"/>
    <property type="match status" value="1"/>
</dbReference>
<keyword evidence="5 9" id="KW-0067">ATP-binding</keyword>
<dbReference type="Gene3D" id="3.10.50.40">
    <property type="match status" value="1"/>
</dbReference>
<dbReference type="SMART" id="SM00165">
    <property type="entry name" value="UBA"/>
    <property type="match status" value="1"/>
</dbReference>
<organism evidence="14 15">
    <name type="scientific">Streblomastix strix</name>
    <dbReference type="NCBI Taxonomy" id="222440"/>
    <lineage>
        <taxon>Eukaryota</taxon>
        <taxon>Metamonada</taxon>
        <taxon>Preaxostyla</taxon>
        <taxon>Oxymonadida</taxon>
        <taxon>Streblomastigidae</taxon>
        <taxon>Streblomastix</taxon>
    </lineage>
</organism>
<feature type="binding site" evidence="9">
    <location>
        <position position="552"/>
    </location>
    <ligand>
        <name>ATP</name>
        <dbReference type="ChEBI" id="CHEBI:30616"/>
    </ligand>
</feature>
<dbReference type="Pfam" id="PF00627">
    <property type="entry name" value="UBA"/>
    <property type="match status" value="1"/>
</dbReference>
<evidence type="ECO:0000256" key="5">
    <source>
        <dbReference type="ARBA" id="ARBA00022840"/>
    </source>
</evidence>
<keyword evidence="8" id="KW-0413">Isomerase</keyword>
<gene>
    <name evidence="14" type="ORF">EZS28_029119</name>
</gene>
<feature type="non-terminal residue" evidence="14">
    <location>
        <position position="633"/>
    </location>
</feature>
<dbReference type="Gene3D" id="1.10.8.10">
    <property type="entry name" value="DNA helicase RuvA subunit, C-terminal domain"/>
    <property type="match status" value="1"/>
</dbReference>
<name>A0A5J4UYR3_9EUKA</name>
<dbReference type="InterPro" id="IPR046357">
    <property type="entry name" value="PPIase_dom_sf"/>
</dbReference>
<evidence type="ECO:0000256" key="3">
    <source>
        <dbReference type="ARBA" id="ARBA00022741"/>
    </source>
</evidence>
<keyword evidence="8" id="KW-0697">Rotamase</keyword>
<dbReference type="InterPro" id="IPR015940">
    <property type="entry name" value="UBA"/>
</dbReference>
<dbReference type="PROSITE" id="PS00108">
    <property type="entry name" value="PROTEIN_KINASE_ST"/>
    <property type="match status" value="1"/>
</dbReference>
<evidence type="ECO:0000256" key="2">
    <source>
        <dbReference type="ARBA" id="ARBA00022679"/>
    </source>
</evidence>
<dbReference type="InterPro" id="IPR001179">
    <property type="entry name" value="PPIase_FKBP_dom"/>
</dbReference>
<comment type="catalytic activity">
    <reaction evidence="6">
        <text>L-threonyl-[protein] + ATP = O-phospho-L-threonyl-[protein] + ADP + H(+)</text>
        <dbReference type="Rhea" id="RHEA:46608"/>
        <dbReference type="Rhea" id="RHEA-COMP:11060"/>
        <dbReference type="Rhea" id="RHEA-COMP:11605"/>
        <dbReference type="ChEBI" id="CHEBI:15378"/>
        <dbReference type="ChEBI" id="CHEBI:30013"/>
        <dbReference type="ChEBI" id="CHEBI:30616"/>
        <dbReference type="ChEBI" id="CHEBI:61977"/>
        <dbReference type="ChEBI" id="CHEBI:456216"/>
        <dbReference type="EC" id="2.7.11.1"/>
    </reaction>
</comment>
<sequence length="633" mass="72607">VFVHYVGKLHGTDQVFDSSRKRGKPFSFTLGAGEVIAAWDQGVAQMNKGETCLLVCPPELAYGDRGVPGAFHITVTQMSRKEQQVAQHTWDDYEFIYQLPSGAFGNIYLMKLKGTQIKHIIKLLPYATEKQKKNADQEIEMLNLAQSDHIVRLIETFLHDSGICLVFEYCSGGNLRGLIDIDLMRMPERERIQKSQQVFYQVLLGLKHLHSLNIIHKDLKPENILIDENGYIKIADLGQSNTNDDFSPYSYTYILMKDYWPPEAHKFRRMAKEGDIWSLGIILIEIITGVYPFNDITEEETIENIINGKMKQLPQYVRGDLKEMILSMVNIDPIRRPSVEDLLQSPLMLAQAQIYDINQRIREAEERARIVEQKIAEQQIKANEEKQKKQELGKQKSQSSNVSQYRSKYITEESLNQLTSMGFEKRKAEVALNSAKGDLNDAVSYLMDGIPGYIDRDEGIEQQEKTIKSESQQTSFPSVLLPLHRNHNFLQIKNSSQSSPSTSQSVFVYSNLPFNTTWKKSDFELKERLGKGGFGVVRHAIEKSTQMHAAIKQVDYEEDDEKEMVDLEVAMMNKIYGIVRQSNPSFIHIVQPLGFFTNLRKDKAYIVLEYCSKGDLRKYIKEMEESGKEISEK</sequence>
<dbReference type="SUPFAM" id="SSF46934">
    <property type="entry name" value="UBA-like"/>
    <property type="match status" value="1"/>
</dbReference>
<evidence type="ECO:0000256" key="6">
    <source>
        <dbReference type="ARBA" id="ARBA00047899"/>
    </source>
</evidence>
<dbReference type="Pfam" id="PF00069">
    <property type="entry name" value="Pkinase"/>
    <property type="match status" value="2"/>
</dbReference>
<evidence type="ECO:0000256" key="7">
    <source>
        <dbReference type="ARBA" id="ARBA00048679"/>
    </source>
</evidence>
<feature type="region of interest" description="Disordered" evidence="10">
    <location>
        <begin position="384"/>
        <end position="404"/>
    </location>
</feature>
<feature type="domain" description="UBA" evidence="12">
    <location>
        <begin position="409"/>
        <end position="449"/>
    </location>
</feature>
<dbReference type="AlphaFoldDB" id="A0A5J4UYR3"/>
<evidence type="ECO:0000313" key="14">
    <source>
        <dbReference type="EMBL" id="KAA6375354.1"/>
    </source>
</evidence>
<keyword evidence="1" id="KW-0723">Serine/threonine-protein kinase</keyword>
<dbReference type="Proteomes" id="UP000324800">
    <property type="component" value="Unassembled WGS sequence"/>
</dbReference>
<evidence type="ECO:0000256" key="9">
    <source>
        <dbReference type="PROSITE-ProRule" id="PRU10141"/>
    </source>
</evidence>
<dbReference type="InterPro" id="IPR051131">
    <property type="entry name" value="NEK_Ser/Thr_kinase_NIMA"/>
</dbReference>
<evidence type="ECO:0000256" key="1">
    <source>
        <dbReference type="ARBA" id="ARBA00022527"/>
    </source>
</evidence>
<dbReference type="GO" id="GO:0106310">
    <property type="term" value="F:protein serine kinase activity"/>
    <property type="evidence" value="ECO:0007669"/>
    <property type="project" value="RHEA"/>
</dbReference>
<reference evidence="14 15" key="1">
    <citation type="submission" date="2019-03" db="EMBL/GenBank/DDBJ databases">
        <title>Single cell metagenomics reveals metabolic interactions within the superorganism composed of flagellate Streblomastix strix and complex community of Bacteroidetes bacteria on its surface.</title>
        <authorList>
            <person name="Treitli S.C."/>
            <person name="Kolisko M."/>
            <person name="Husnik F."/>
            <person name="Keeling P."/>
            <person name="Hampl V."/>
        </authorList>
    </citation>
    <scope>NUCLEOTIDE SEQUENCE [LARGE SCALE GENOMIC DNA]</scope>
    <source>
        <strain evidence="14">ST1C</strain>
    </source>
</reference>